<accession>A0A445AG64</accession>
<dbReference type="PANTHER" id="PTHR33144:SF45">
    <property type="entry name" value="TRANSPOSASE TNP1_EN_SPM-LIKE DOMAIN-CONTAINING PROTEIN"/>
    <property type="match status" value="1"/>
</dbReference>
<feature type="compositionally biased region" description="Polar residues" evidence="2">
    <location>
        <begin position="33"/>
        <end position="43"/>
    </location>
</feature>
<dbReference type="EMBL" id="SDMP01000012">
    <property type="protein sequence ID" value="RYR25431.1"/>
    <property type="molecule type" value="Genomic_DNA"/>
</dbReference>
<evidence type="ECO:0008006" key="5">
    <source>
        <dbReference type="Google" id="ProtNLM"/>
    </source>
</evidence>
<feature type="region of interest" description="Disordered" evidence="2">
    <location>
        <begin position="1"/>
        <end position="52"/>
    </location>
</feature>
<comment type="caution">
    <text evidence="3">The sequence shown here is derived from an EMBL/GenBank/DDBJ whole genome shotgun (WGS) entry which is preliminary data.</text>
</comment>
<proteinExistence type="predicted"/>
<gene>
    <name evidence="3" type="ORF">Ahy_B02g059165</name>
</gene>
<sequence>MAHPPPPINGGVSATAPLRPFRPPRTEPRPEPQTANASVQVTEPCNEDVDPEANKVDSFEEHIDRMFAASDAKKRKRRKTTEFWDVELIDSDGIVKQAKMSVKEDMEQFLNGSKVILRFNDELQAIGDRAGMLSGILGVMGSDYSKFPICEKSWAKVQGKDTVYNDCTKEMFHFQQDSGGRIKKIFLRQMGRSWKDTRGRLYDKHYKTTMTLEQNLDNCPAKIPREHWRWFIDYRNDPATKVKCKQNALNRKKQLYTHTGGSKSLARVREEESQKQGRRVGRREVWILKQKRLDGSYIHEEAQRIGKKISEIEQLDESTRILSENDFLAQALGKEHPGRVRGIGHGPTPSQLFRPSSQPLVDRAQVEEAQKMLCELLTEVTTEKLEKKAMEDELAQEKTKRQAIESVLSYLVQQQGGELPPDIAARMNSLDEHGGN</sequence>
<keyword evidence="1" id="KW-0175">Coiled coil</keyword>
<keyword evidence="4" id="KW-1185">Reference proteome</keyword>
<protein>
    <recommendedName>
        <fullName evidence="5">Transposase, Ptta/En/Spm, plant</fullName>
    </recommendedName>
</protein>
<dbReference type="PANTHER" id="PTHR33144">
    <property type="entry name" value="OS10G0409366 PROTEIN-RELATED"/>
    <property type="match status" value="1"/>
</dbReference>
<feature type="coiled-coil region" evidence="1">
    <location>
        <begin position="380"/>
        <end position="407"/>
    </location>
</feature>
<dbReference type="Proteomes" id="UP000289738">
    <property type="component" value="Chromosome B02"/>
</dbReference>
<evidence type="ECO:0000256" key="2">
    <source>
        <dbReference type="SAM" id="MobiDB-lite"/>
    </source>
</evidence>
<dbReference type="Pfam" id="PF03004">
    <property type="entry name" value="Transposase_24"/>
    <property type="match status" value="1"/>
</dbReference>
<evidence type="ECO:0000313" key="3">
    <source>
        <dbReference type="EMBL" id="RYR25431.1"/>
    </source>
</evidence>
<dbReference type="InterPro" id="IPR004252">
    <property type="entry name" value="Probable_transposase_24"/>
</dbReference>
<evidence type="ECO:0000313" key="4">
    <source>
        <dbReference type="Proteomes" id="UP000289738"/>
    </source>
</evidence>
<evidence type="ECO:0000256" key="1">
    <source>
        <dbReference type="SAM" id="Coils"/>
    </source>
</evidence>
<name>A0A445AG64_ARAHY</name>
<dbReference type="AlphaFoldDB" id="A0A445AG64"/>
<reference evidence="3 4" key="1">
    <citation type="submission" date="2019-01" db="EMBL/GenBank/DDBJ databases">
        <title>Sequencing of cultivated peanut Arachis hypogaea provides insights into genome evolution and oil improvement.</title>
        <authorList>
            <person name="Chen X."/>
        </authorList>
    </citation>
    <scope>NUCLEOTIDE SEQUENCE [LARGE SCALE GENOMIC DNA]</scope>
    <source>
        <strain evidence="4">cv. Fuhuasheng</strain>
        <tissue evidence="3">Leaves</tissue>
    </source>
</reference>
<dbReference type="STRING" id="3818.A0A445AG64"/>
<organism evidence="3 4">
    <name type="scientific">Arachis hypogaea</name>
    <name type="common">Peanut</name>
    <dbReference type="NCBI Taxonomy" id="3818"/>
    <lineage>
        <taxon>Eukaryota</taxon>
        <taxon>Viridiplantae</taxon>
        <taxon>Streptophyta</taxon>
        <taxon>Embryophyta</taxon>
        <taxon>Tracheophyta</taxon>
        <taxon>Spermatophyta</taxon>
        <taxon>Magnoliopsida</taxon>
        <taxon>eudicotyledons</taxon>
        <taxon>Gunneridae</taxon>
        <taxon>Pentapetalae</taxon>
        <taxon>rosids</taxon>
        <taxon>fabids</taxon>
        <taxon>Fabales</taxon>
        <taxon>Fabaceae</taxon>
        <taxon>Papilionoideae</taxon>
        <taxon>50 kb inversion clade</taxon>
        <taxon>dalbergioids sensu lato</taxon>
        <taxon>Dalbergieae</taxon>
        <taxon>Pterocarpus clade</taxon>
        <taxon>Arachis</taxon>
    </lineage>
</organism>